<name>A0ABW4SXB7_9ACTN</name>
<dbReference type="InterPro" id="IPR017438">
    <property type="entry name" value="ATP-NAD_kinase_N"/>
</dbReference>
<evidence type="ECO:0000313" key="11">
    <source>
        <dbReference type="Proteomes" id="UP001597368"/>
    </source>
</evidence>
<evidence type="ECO:0000256" key="4">
    <source>
        <dbReference type="ARBA" id="ARBA00022741"/>
    </source>
</evidence>
<dbReference type="Gene3D" id="3.40.50.10330">
    <property type="entry name" value="Probable inorganic polyphosphate/atp-NAD kinase, domain 1"/>
    <property type="match status" value="1"/>
</dbReference>
<keyword evidence="6" id="KW-0067">ATP-binding</keyword>
<proteinExistence type="inferred from homology"/>
<feature type="domain" description="DAGKc" evidence="9">
    <location>
        <begin position="1"/>
        <end position="125"/>
    </location>
</feature>
<dbReference type="PROSITE" id="PS50146">
    <property type="entry name" value="DAGK"/>
    <property type="match status" value="1"/>
</dbReference>
<comment type="similarity">
    <text evidence="2">Belongs to the diacylglycerol/lipid kinase family.</text>
</comment>
<protein>
    <submittedName>
        <fullName evidence="10">Diacylglycerol/lipid kinase family protein</fullName>
        <ecNumber evidence="10">2.7.1.-</ecNumber>
    </submittedName>
</protein>
<evidence type="ECO:0000256" key="2">
    <source>
        <dbReference type="ARBA" id="ARBA00005983"/>
    </source>
</evidence>
<organism evidence="10 11">
    <name type="scientific">Nonomuraea mangrovi</name>
    <dbReference type="NCBI Taxonomy" id="2316207"/>
    <lineage>
        <taxon>Bacteria</taxon>
        <taxon>Bacillati</taxon>
        <taxon>Actinomycetota</taxon>
        <taxon>Actinomycetes</taxon>
        <taxon>Streptosporangiales</taxon>
        <taxon>Streptosporangiaceae</taxon>
        <taxon>Nonomuraea</taxon>
    </lineage>
</organism>
<dbReference type="InterPro" id="IPR050187">
    <property type="entry name" value="Lipid_Phosphate_FormReg"/>
</dbReference>
<dbReference type="Gene3D" id="2.60.200.40">
    <property type="match status" value="1"/>
</dbReference>
<dbReference type="EC" id="2.7.1.-" evidence="10"/>
<dbReference type="InterPro" id="IPR045540">
    <property type="entry name" value="YegS/DAGK_C"/>
</dbReference>
<dbReference type="Pfam" id="PF00781">
    <property type="entry name" value="DAGK_cat"/>
    <property type="match status" value="1"/>
</dbReference>
<evidence type="ECO:0000256" key="1">
    <source>
        <dbReference type="ARBA" id="ARBA00001946"/>
    </source>
</evidence>
<keyword evidence="7" id="KW-0594">Phospholipid biosynthesis</keyword>
<keyword evidence="7" id="KW-0443">Lipid metabolism</keyword>
<keyword evidence="5 10" id="KW-0418">Kinase</keyword>
<evidence type="ECO:0000256" key="8">
    <source>
        <dbReference type="ARBA" id="ARBA00023264"/>
    </source>
</evidence>
<sequence>MKLLVIRNSKAGGADDDIRRAAVAALEAGADVRICEDPEDLGRVLGEHSDRVPVVMGGDGTLHALVAALADRGELESRPVGLVPMGTGNDLARAAGLPLDPPRAARVVLDGRVRPMDLLADDRGGIVINAVHLGVGALGSREAVPLKSLLRRAAYVVGAVIAGVRAPGWRLRVVADGGTLADGRRRVLLVGIGNGRSIGGGTPLTPDALLDDGLADVVVSFATGPLARLAFALRLRRGEHPDHADVRTCRAREITIAGEPVPVNADGEVGPEVTRRTWTVRHAAWRLLVPAPGRSDDSATSRP</sequence>
<gene>
    <name evidence="10" type="ORF">ACFSKW_18950</name>
</gene>
<keyword evidence="8" id="KW-1208">Phospholipid metabolism</keyword>
<dbReference type="PANTHER" id="PTHR12358:SF54">
    <property type="entry name" value="SPHINGOSINE KINASE RELATED PROTEIN"/>
    <property type="match status" value="1"/>
</dbReference>
<dbReference type="GO" id="GO:0016301">
    <property type="term" value="F:kinase activity"/>
    <property type="evidence" value="ECO:0007669"/>
    <property type="project" value="UniProtKB-KW"/>
</dbReference>
<evidence type="ECO:0000256" key="6">
    <source>
        <dbReference type="ARBA" id="ARBA00022840"/>
    </source>
</evidence>
<keyword evidence="3 10" id="KW-0808">Transferase</keyword>
<keyword evidence="11" id="KW-1185">Reference proteome</keyword>
<dbReference type="Proteomes" id="UP001597368">
    <property type="component" value="Unassembled WGS sequence"/>
</dbReference>
<dbReference type="SUPFAM" id="SSF111331">
    <property type="entry name" value="NAD kinase/diacylglycerol kinase-like"/>
    <property type="match status" value="1"/>
</dbReference>
<comment type="caution">
    <text evidence="10">The sequence shown here is derived from an EMBL/GenBank/DDBJ whole genome shotgun (WGS) entry which is preliminary data.</text>
</comment>
<dbReference type="InterPro" id="IPR001206">
    <property type="entry name" value="Diacylglycerol_kinase_cat_dom"/>
</dbReference>
<dbReference type="RefSeq" id="WP_379573580.1">
    <property type="nucleotide sequence ID" value="NZ_JBHUFV010000033.1"/>
</dbReference>
<evidence type="ECO:0000256" key="5">
    <source>
        <dbReference type="ARBA" id="ARBA00022777"/>
    </source>
</evidence>
<reference evidence="11" key="1">
    <citation type="journal article" date="2019" name="Int. J. Syst. Evol. Microbiol.">
        <title>The Global Catalogue of Microorganisms (GCM) 10K type strain sequencing project: providing services to taxonomists for standard genome sequencing and annotation.</title>
        <authorList>
            <consortium name="The Broad Institute Genomics Platform"/>
            <consortium name="The Broad Institute Genome Sequencing Center for Infectious Disease"/>
            <person name="Wu L."/>
            <person name="Ma J."/>
        </authorList>
    </citation>
    <scope>NUCLEOTIDE SEQUENCE [LARGE SCALE GENOMIC DNA]</scope>
    <source>
        <strain evidence="11">ICMP 6774ER</strain>
    </source>
</reference>
<keyword evidence="7" id="KW-0444">Lipid biosynthesis</keyword>
<accession>A0ABW4SXB7</accession>
<dbReference type="PANTHER" id="PTHR12358">
    <property type="entry name" value="SPHINGOSINE KINASE"/>
    <property type="match status" value="1"/>
</dbReference>
<evidence type="ECO:0000256" key="7">
    <source>
        <dbReference type="ARBA" id="ARBA00023209"/>
    </source>
</evidence>
<comment type="cofactor">
    <cofactor evidence="1">
        <name>Mg(2+)</name>
        <dbReference type="ChEBI" id="CHEBI:18420"/>
    </cofactor>
</comment>
<evidence type="ECO:0000313" key="10">
    <source>
        <dbReference type="EMBL" id="MFD1933540.1"/>
    </source>
</evidence>
<dbReference type="EMBL" id="JBHUFV010000033">
    <property type="protein sequence ID" value="MFD1933540.1"/>
    <property type="molecule type" value="Genomic_DNA"/>
</dbReference>
<evidence type="ECO:0000256" key="3">
    <source>
        <dbReference type="ARBA" id="ARBA00022679"/>
    </source>
</evidence>
<dbReference type="InterPro" id="IPR016064">
    <property type="entry name" value="NAD/diacylglycerol_kinase_sf"/>
</dbReference>
<keyword evidence="4" id="KW-0547">Nucleotide-binding</keyword>
<dbReference type="SMART" id="SM00046">
    <property type="entry name" value="DAGKc"/>
    <property type="match status" value="1"/>
</dbReference>
<evidence type="ECO:0000259" key="9">
    <source>
        <dbReference type="PROSITE" id="PS50146"/>
    </source>
</evidence>
<dbReference type="Pfam" id="PF19279">
    <property type="entry name" value="YegS_C"/>
    <property type="match status" value="1"/>
</dbReference>